<dbReference type="AlphaFoldDB" id="A0AA39M7B8"/>
<keyword evidence="2" id="KW-0378">Hydrolase</keyword>
<dbReference type="InterPro" id="IPR043573">
    <property type="entry name" value="Fig4-like"/>
</dbReference>
<evidence type="ECO:0000256" key="2">
    <source>
        <dbReference type="ARBA" id="ARBA00022801"/>
    </source>
</evidence>
<dbReference type="PANTHER" id="PTHR45738:SF5">
    <property type="entry name" value="POLYPHOSPHOINOSITIDE PHOSPHATASE"/>
    <property type="match status" value="1"/>
</dbReference>
<gene>
    <name evidence="6" type="ORF">QR680_008138</name>
</gene>
<dbReference type="InterPro" id="IPR002013">
    <property type="entry name" value="SAC_dom"/>
</dbReference>
<dbReference type="GO" id="GO:0012505">
    <property type="term" value="C:endomembrane system"/>
    <property type="evidence" value="ECO:0007669"/>
    <property type="project" value="UniProtKB-SubCell"/>
</dbReference>
<evidence type="ECO:0000259" key="5">
    <source>
        <dbReference type="PROSITE" id="PS50275"/>
    </source>
</evidence>
<dbReference type="Proteomes" id="UP001175271">
    <property type="component" value="Unassembled WGS sequence"/>
</dbReference>
<reference evidence="6" key="1">
    <citation type="submission" date="2023-06" db="EMBL/GenBank/DDBJ databases">
        <title>Genomic analysis of the entomopathogenic nematode Steinernema hermaphroditum.</title>
        <authorList>
            <person name="Schwarz E.M."/>
            <person name="Heppert J.K."/>
            <person name="Baniya A."/>
            <person name="Schwartz H.T."/>
            <person name="Tan C.-H."/>
            <person name="Antoshechkin I."/>
            <person name="Sternberg P.W."/>
            <person name="Goodrich-Blair H."/>
            <person name="Dillman A.R."/>
        </authorList>
    </citation>
    <scope>NUCLEOTIDE SEQUENCE</scope>
    <source>
        <strain evidence="6">PS9179</strain>
        <tissue evidence="6">Whole animal</tissue>
    </source>
</reference>
<comment type="subcellular location">
    <subcellularLocation>
        <location evidence="1">Endomembrane system</location>
    </subcellularLocation>
</comment>
<accession>A0AA39M7B8</accession>
<evidence type="ECO:0000256" key="1">
    <source>
        <dbReference type="ARBA" id="ARBA00004308"/>
    </source>
</evidence>
<dbReference type="PROSITE" id="PS50275">
    <property type="entry name" value="SAC"/>
    <property type="match status" value="1"/>
</dbReference>
<keyword evidence="3" id="KW-0472">Membrane</keyword>
<proteinExistence type="predicted"/>
<feature type="compositionally biased region" description="Acidic residues" evidence="4">
    <location>
        <begin position="706"/>
        <end position="723"/>
    </location>
</feature>
<comment type="caution">
    <text evidence="6">The sequence shown here is derived from an EMBL/GenBank/DDBJ whole genome shotgun (WGS) entry which is preliminary data.</text>
</comment>
<feature type="domain" description="SAC" evidence="5">
    <location>
        <begin position="151"/>
        <end position="509"/>
    </location>
</feature>
<dbReference type="Pfam" id="PF02383">
    <property type="entry name" value="Syja_N"/>
    <property type="match status" value="1"/>
</dbReference>
<dbReference type="PANTHER" id="PTHR45738">
    <property type="entry name" value="POLYPHOSPHOINOSITIDE PHOSPHATASE"/>
    <property type="match status" value="1"/>
</dbReference>
<sequence length="870" mass="99646">MLLRKISIYETPTHFYIVGCDISETRYHLLKIDRTEPGDLKLGEPEHLYSKEEIKELLATVSGSSIVLKADKRRSGAEKAKIIETVSDAFGIIGAVKFLTGFYLLVITKARAVSKIGYHQIFKIEEVETIYIPWGVQPNDNAEEQKYLRTFQSVDLTTDFYFSYTYDMSRTFQENALGCVVSDQKFIWNKYLLEPMRRNLVSERWLLNIVHGYVGHHYVTLPCAKLSLTLIGRRSAEYAGTRFLKRGANFKGDVANEVETEQIVWEVSSSPDLRHGKFSAFVQRRGSVPLIWSQDPANRGVVAKPPIQIDLHEPHAFTAAAHFRDLRRKYGCPIIVMNLVKRKANRGNELLLHTHFLRAINYLNLFVPVKERIGYLSFDVARCNKKGLVLPKLEEIGFRAVLSHGWFQSFPELYNRQDEPHPLMEEFVAEKSKDGRFLLQRGVSRTNCVDCLDRTNVAQFGIGKVALGCQLYSMGYVSEPIISPASELCRIYEELFDEHGDTMAYQYAGSQLVHSVKTYKKTAAFQERSRDVIQTISRYYSNTFGDFDKQHGINLFLGIYRPKINCLVPIWDMPTDHYLHFPIGFQSKADYCAWTLELDETANTDKEWTWNGRTYSVSAPNTAETKKEPERLDLFEMNYRCFQLTDLERLTREFAHPKNIVIRSVNQEVHSASPFMKLFNKSDKSHNVAPSSAFSRFKAFKKPTVEDDDDDDDEEGDATANDEEIEYEPAFLRITKPILANVKSALRETPSRTFASPLTIGLKNTVEAYGVHITGPPDYDKAKYSNYAKFAQRNTAKQEEVNDIVSMVSNEEMKPLALYTLDSTFQCEITEVATASMKVYQDAFNIYNSHVAPSARDKDAFELYRRVKVL</sequence>
<evidence type="ECO:0000256" key="4">
    <source>
        <dbReference type="SAM" id="MobiDB-lite"/>
    </source>
</evidence>
<feature type="region of interest" description="Disordered" evidence="4">
    <location>
        <begin position="703"/>
        <end position="723"/>
    </location>
</feature>
<evidence type="ECO:0000256" key="3">
    <source>
        <dbReference type="ARBA" id="ARBA00023136"/>
    </source>
</evidence>
<dbReference type="GO" id="GO:0043813">
    <property type="term" value="F:phosphatidylinositol-3,5-bisphosphate 5-phosphatase activity"/>
    <property type="evidence" value="ECO:0007669"/>
    <property type="project" value="InterPro"/>
</dbReference>
<evidence type="ECO:0000313" key="7">
    <source>
        <dbReference type="Proteomes" id="UP001175271"/>
    </source>
</evidence>
<dbReference type="EMBL" id="JAUCMV010000001">
    <property type="protein sequence ID" value="KAK0423423.1"/>
    <property type="molecule type" value="Genomic_DNA"/>
</dbReference>
<keyword evidence="7" id="KW-1185">Reference proteome</keyword>
<name>A0AA39M7B8_9BILA</name>
<dbReference type="GO" id="GO:0046856">
    <property type="term" value="P:phosphatidylinositol dephosphorylation"/>
    <property type="evidence" value="ECO:0007669"/>
    <property type="project" value="InterPro"/>
</dbReference>
<evidence type="ECO:0000313" key="6">
    <source>
        <dbReference type="EMBL" id="KAK0423423.1"/>
    </source>
</evidence>
<organism evidence="6 7">
    <name type="scientific">Steinernema hermaphroditum</name>
    <dbReference type="NCBI Taxonomy" id="289476"/>
    <lineage>
        <taxon>Eukaryota</taxon>
        <taxon>Metazoa</taxon>
        <taxon>Ecdysozoa</taxon>
        <taxon>Nematoda</taxon>
        <taxon>Chromadorea</taxon>
        <taxon>Rhabditida</taxon>
        <taxon>Tylenchina</taxon>
        <taxon>Panagrolaimomorpha</taxon>
        <taxon>Strongyloidoidea</taxon>
        <taxon>Steinernematidae</taxon>
        <taxon>Steinernema</taxon>
    </lineage>
</organism>
<protein>
    <recommendedName>
        <fullName evidence="5">SAC domain-containing protein</fullName>
    </recommendedName>
</protein>